<accession>A0A7S8E9X6</accession>
<dbReference type="AlphaFoldDB" id="A0A7S8E9X6"/>
<evidence type="ECO:0000313" key="1">
    <source>
        <dbReference type="EMBL" id="QPC83076.1"/>
    </source>
</evidence>
<sequence length="277" mass="31265">MNDLLQTYTFLNQAMQSDSLLCLAQAVCWLDPLWRGYDEDFYHDPDGILSAALVVTRQLFPDLYVDAIDKLRQGATYATVDQLICEGISNTGIPLDNLEYLPYGIPLPAYGVELNDADFYTTHPEVIPILACFGISPEANPYHMTIPDCVYTAAEIIATDLAKRPEEQYQQVAWGLLWLTSATNNSICDWDAELMMEVEPLAWETNDLAFARVMIEEADEIMGDVLTGLYWLTSEPAVMQAMQDNIHRIYKAIQKKGKNNDAPNIRLKWVDLAICPE</sequence>
<keyword evidence="2" id="KW-1185">Reference proteome</keyword>
<protein>
    <submittedName>
        <fullName evidence="1">Uncharacterized protein</fullName>
    </submittedName>
</protein>
<dbReference type="KEGG" id="pmet:G4Y79_01485"/>
<dbReference type="Proteomes" id="UP000594468">
    <property type="component" value="Chromosome"/>
</dbReference>
<proteinExistence type="predicted"/>
<organism evidence="1 2">
    <name type="scientific">Phototrophicus methaneseepsis</name>
    <dbReference type="NCBI Taxonomy" id="2710758"/>
    <lineage>
        <taxon>Bacteria</taxon>
        <taxon>Bacillati</taxon>
        <taxon>Chloroflexota</taxon>
        <taxon>Candidatus Thermofontia</taxon>
        <taxon>Phototrophicales</taxon>
        <taxon>Phototrophicaceae</taxon>
        <taxon>Phototrophicus</taxon>
    </lineage>
</organism>
<reference evidence="1 2" key="1">
    <citation type="submission" date="2020-02" db="EMBL/GenBank/DDBJ databases">
        <authorList>
            <person name="Zheng R.K."/>
            <person name="Sun C.M."/>
        </authorList>
    </citation>
    <scope>NUCLEOTIDE SEQUENCE [LARGE SCALE GENOMIC DNA]</scope>
    <source>
        <strain evidence="2">rifampicinis</strain>
    </source>
</reference>
<evidence type="ECO:0000313" key="2">
    <source>
        <dbReference type="Proteomes" id="UP000594468"/>
    </source>
</evidence>
<name>A0A7S8E9X6_9CHLR</name>
<dbReference type="EMBL" id="CP062983">
    <property type="protein sequence ID" value="QPC83076.1"/>
    <property type="molecule type" value="Genomic_DNA"/>
</dbReference>
<gene>
    <name evidence="1" type="ORF">G4Y79_01485</name>
</gene>
<dbReference type="RefSeq" id="WP_195171145.1">
    <property type="nucleotide sequence ID" value="NZ_CP062983.1"/>
</dbReference>